<keyword evidence="4" id="KW-1185">Reference proteome</keyword>
<evidence type="ECO:0000256" key="2">
    <source>
        <dbReference type="RuleBase" id="RU000461"/>
    </source>
</evidence>
<dbReference type="Proteomes" id="UP001156441">
    <property type="component" value="Unassembled WGS sequence"/>
</dbReference>
<comment type="caution">
    <text evidence="3">The sequence shown here is derived from an EMBL/GenBank/DDBJ whole genome shotgun (WGS) entry which is preliminary data.</text>
</comment>
<accession>A0ABT2J614</accession>
<comment type="similarity">
    <text evidence="1 2">Belongs to the cytochrome P450 family.</text>
</comment>
<dbReference type="Pfam" id="PF00067">
    <property type="entry name" value="p450"/>
    <property type="match status" value="2"/>
</dbReference>
<protein>
    <submittedName>
        <fullName evidence="3">Cytochrome P450</fullName>
    </submittedName>
</protein>
<dbReference type="CDD" id="cd20625">
    <property type="entry name" value="CYP164-like"/>
    <property type="match status" value="1"/>
</dbReference>
<keyword evidence="2" id="KW-0560">Oxidoreductase</keyword>
<dbReference type="PROSITE" id="PS00086">
    <property type="entry name" value="CYTOCHROME_P450"/>
    <property type="match status" value="1"/>
</dbReference>
<evidence type="ECO:0000313" key="3">
    <source>
        <dbReference type="EMBL" id="MCT2583121.1"/>
    </source>
</evidence>
<dbReference type="PRINTS" id="PR00359">
    <property type="entry name" value="BP450"/>
</dbReference>
<dbReference type="InterPro" id="IPR017972">
    <property type="entry name" value="Cyt_P450_CS"/>
</dbReference>
<dbReference type="InterPro" id="IPR036396">
    <property type="entry name" value="Cyt_P450_sf"/>
</dbReference>
<dbReference type="SUPFAM" id="SSF48264">
    <property type="entry name" value="Cytochrome P450"/>
    <property type="match status" value="1"/>
</dbReference>
<dbReference type="RefSeq" id="WP_260190491.1">
    <property type="nucleotide sequence ID" value="NZ_JAFFZE010000009.1"/>
</dbReference>
<keyword evidence="2" id="KW-0408">Iron</keyword>
<gene>
    <name evidence="3" type="ORF">JT362_08330</name>
</gene>
<dbReference type="EMBL" id="JAFFZE010000009">
    <property type="protein sequence ID" value="MCT2583121.1"/>
    <property type="molecule type" value="Genomic_DNA"/>
</dbReference>
<keyword evidence="2" id="KW-0349">Heme</keyword>
<evidence type="ECO:0000256" key="1">
    <source>
        <dbReference type="ARBA" id="ARBA00010617"/>
    </source>
</evidence>
<proteinExistence type="inferred from homology"/>
<reference evidence="3 4" key="1">
    <citation type="submission" date="2021-02" db="EMBL/GenBank/DDBJ databases">
        <title>Actinophytocola xerophila sp. nov., isolated from soil of cotton cropping field.</title>
        <authorList>
            <person name="Huang R."/>
            <person name="Chen X."/>
            <person name="Ge X."/>
            <person name="Liu W."/>
        </authorList>
    </citation>
    <scope>NUCLEOTIDE SEQUENCE [LARGE SCALE GENOMIC DNA]</scope>
    <source>
        <strain evidence="3 4">S1-96</strain>
    </source>
</reference>
<organism evidence="3 4">
    <name type="scientific">Actinophytocola gossypii</name>
    <dbReference type="NCBI Taxonomy" id="2812003"/>
    <lineage>
        <taxon>Bacteria</taxon>
        <taxon>Bacillati</taxon>
        <taxon>Actinomycetota</taxon>
        <taxon>Actinomycetes</taxon>
        <taxon>Pseudonocardiales</taxon>
        <taxon>Pseudonocardiaceae</taxon>
    </lineage>
</organism>
<keyword evidence="2" id="KW-0479">Metal-binding</keyword>
<keyword evidence="2" id="KW-0503">Monooxygenase</keyword>
<sequence>MTDQQQMLYDPFAPGFTDDPYPHYARVRELDPVHQHPLGFWLLTAYDDVAALLRSGLSVDYHNLADGLIFRQQDELLGENVGTPLNLALVDRDPPDHTRLRGLVSKVFTPRAIAALEPAITELVDSSLDTMAERRRADLIETLAFPVPFAVISTMLGLPEADHVRVRELSGILVGRLEFATSPERIRAIVAADRELTGIVRDLIRWKRAHPGDDLLSALIEAEVDGHTLTEDEVVAQVVLLYVSGHETTVNLIGNGVVALLRHPDQLAALRDRPELAGNAVEEILRYDTPVQQSRRITTSPCRVRDRAIPPGVLVIPCLGAANRDPGRFGPDADRLRIARPEARAHVSFGAGRHHCLGAALARLEGRIAIERLTQRFPGLAQDGEITWNGRVNLRGAQAVPVLV</sequence>
<dbReference type="InterPro" id="IPR001128">
    <property type="entry name" value="Cyt_P450"/>
</dbReference>
<dbReference type="PANTHER" id="PTHR46696">
    <property type="entry name" value="P450, PUTATIVE (EUROFUNG)-RELATED"/>
    <property type="match status" value="1"/>
</dbReference>
<name>A0ABT2J614_9PSEU</name>
<dbReference type="Gene3D" id="1.10.630.10">
    <property type="entry name" value="Cytochrome P450"/>
    <property type="match status" value="1"/>
</dbReference>
<dbReference type="InterPro" id="IPR002397">
    <property type="entry name" value="Cyt_P450_B"/>
</dbReference>
<evidence type="ECO:0000313" key="4">
    <source>
        <dbReference type="Proteomes" id="UP001156441"/>
    </source>
</evidence>
<dbReference type="PANTHER" id="PTHR46696:SF1">
    <property type="entry name" value="CYTOCHROME P450 YJIB-RELATED"/>
    <property type="match status" value="1"/>
</dbReference>